<dbReference type="InterPro" id="IPR027417">
    <property type="entry name" value="P-loop_NTPase"/>
</dbReference>
<feature type="transmembrane region" description="Helical" evidence="11">
    <location>
        <begin position="432"/>
        <end position="450"/>
    </location>
</feature>
<comment type="similarity">
    <text evidence="2">Belongs to the ABC transporter superfamily. ABCG family. Eye pigment precursor importer (TC 3.A.1.204) subfamily.</text>
</comment>
<evidence type="ECO:0000259" key="12">
    <source>
        <dbReference type="PROSITE" id="PS50893"/>
    </source>
</evidence>
<proteinExistence type="inferred from homology"/>
<evidence type="ECO:0000256" key="9">
    <source>
        <dbReference type="ARBA" id="ARBA00039188"/>
    </source>
</evidence>
<evidence type="ECO:0000256" key="4">
    <source>
        <dbReference type="ARBA" id="ARBA00022692"/>
    </source>
</evidence>
<name>A0A5N5SNB9_9CRUS</name>
<dbReference type="Proteomes" id="UP000326759">
    <property type="component" value="Unassembled WGS sequence"/>
</dbReference>
<organism evidence="13 14">
    <name type="scientific">Armadillidium nasatum</name>
    <dbReference type="NCBI Taxonomy" id="96803"/>
    <lineage>
        <taxon>Eukaryota</taxon>
        <taxon>Metazoa</taxon>
        <taxon>Ecdysozoa</taxon>
        <taxon>Arthropoda</taxon>
        <taxon>Crustacea</taxon>
        <taxon>Multicrustacea</taxon>
        <taxon>Malacostraca</taxon>
        <taxon>Eumalacostraca</taxon>
        <taxon>Peracarida</taxon>
        <taxon>Isopoda</taxon>
        <taxon>Oniscidea</taxon>
        <taxon>Crinocheta</taxon>
        <taxon>Armadillidiidae</taxon>
        <taxon>Armadillidium</taxon>
    </lineage>
</organism>
<dbReference type="InterPro" id="IPR003439">
    <property type="entry name" value="ABC_transporter-like_ATP-bd"/>
</dbReference>
<dbReference type="InterPro" id="IPR003593">
    <property type="entry name" value="AAA+_ATPase"/>
</dbReference>
<dbReference type="AlphaFoldDB" id="A0A5N5SNB9"/>
<dbReference type="GO" id="GO:0005524">
    <property type="term" value="F:ATP binding"/>
    <property type="evidence" value="ECO:0007669"/>
    <property type="project" value="UniProtKB-KW"/>
</dbReference>
<gene>
    <name evidence="13" type="primary">w</name>
    <name evidence="13" type="ORF">Anas_03766</name>
</gene>
<dbReference type="GO" id="GO:0016887">
    <property type="term" value="F:ATP hydrolysis activity"/>
    <property type="evidence" value="ECO:0007669"/>
    <property type="project" value="InterPro"/>
</dbReference>
<evidence type="ECO:0000256" key="7">
    <source>
        <dbReference type="ARBA" id="ARBA00022989"/>
    </source>
</evidence>
<dbReference type="InterPro" id="IPR050352">
    <property type="entry name" value="ABCG_transporters"/>
</dbReference>
<dbReference type="SMART" id="SM00382">
    <property type="entry name" value="AAA"/>
    <property type="match status" value="1"/>
</dbReference>
<dbReference type="InterPro" id="IPR043926">
    <property type="entry name" value="ABCG_dom"/>
</dbReference>
<dbReference type="GO" id="GO:0140359">
    <property type="term" value="F:ABC-type transporter activity"/>
    <property type="evidence" value="ECO:0007669"/>
    <property type="project" value="InterPro"/>
</dbReference>
<evidence type="ECO:0000256" key="2">
    <source>
        <dbReference type="ARBA" id="ARBA00005814"/>
    </source>
</evidence>
<dbReference type="InterPro" id="IPR013525">
    <property type="entry name" value="ABC2_TM"/>
</dbReference>
<evidence type="ECO:0000313" key="13">
    <source>
        <dbReference type="EMBL" id="KAB7495575.1"/>
    </source>
</evidence>
<reference evidence="13 14" key="1">
    <citation type="journal article" date="2019" name="PLoS Biol.">
        <title>Sex chromosomes control vertical transmission of feminizing Wolbachia symbionts in an isopod.</title>
        <authorList>
            <person name="Becking T."/>
            <person name="Chebbi M.A."/>
            <person name="Giraud I."/>
            <person name="Moumen B."/>
            <person name="Laverre T."/>
            <person name="Caubet Y."/>
            <person name="Peccoud J."/>
            <person name="Gilbert C."/>
            <person name="Cordaux R."/>
        </authorList>
    </citation>
    <scope>NUCLEOTIDE SEQUENCE [LARGE SCALE GENOMIC DNA]</scope>
    <source>
        <strain evidence="13">ANa2</strain>
        <tissue evidence="13">Whole body excluding digestive tract and cuticle</tissue>
    </source>
</reference>
<dbReference type="GO" id="GO:0005886">
    <property type="term" value="C:plasma membrane"/>
    <property type="evidence" value="ECO:0007669"/>
    <property type="project" value="TreeGrafter"/>
</dbReference>
<keyword evidence="14" id="KW-1185">Reference proteome</keyword>
<evidence type="ECO:0000256" key="3">
    <source>
        <dbReference type="ARBA" id="ARBA00022448"/>
    </source>
</evidence>
<evidence type="ECO:0000256" key="8">
    <source>
        <dbReference type="ARBA" id="ARBA00023136"/>
    </source>
</evidence>
<dbReference type="SUPFAM" id="SSF52540">
    <property type="entry name" value="P-loop containing nucleoside triphosphate hydrolases"/>
    <property type="match status" value="1"/>
</dbReference>
<dbReference type="PANTHER" id="PTHR48041:SF129">
    <property type="entry name" value="PROTEIN WHITE"/>
    <property type="match status" value="1"/>
</dbReference>
<feature type="transmembrane region" description="Helical" evidence="11">
    <location>
        <begin position="352"/>
        <end position="371"/>
    </location>
</feature>
<dbReference type="OrthoDB" id="66620at2759"/>
<comment type="caution">
    <text evidence="13">The sequence shown here is derived from an EMBL/GenBank/DDBJ whole genome shotgun (WGS) entry which is preliminary data.</text>
</comment>
<keyword evidence="3" id="KW-0813">Transport</keyword>
<feature type="transmembrane region" description="Helical" evidence="11">
    <location>
        <begin position="456"/>
        <end position="481"/>
    </location>
</feature>
<evidence type="ECO:0000256" key="11">
    <source>
        <dbReference type="SAM" id="Phobius"/>
    </source>
</evidence>
<evidence type="ECO:0000313" key="14">
    <source>
        <dbReference type="Proteomes" id="UP000326759"/>
    </source>
</evidence>
<comment type="subcellular location">
    <subcellularLocation>
        <location evidence="1">Membrane</location>
        <topology evidence="1">Multi-pass membrane protein</topology>
    </subcellularLocation>
</comment>
<dbReference type="Gene3D" id="3.40.50.300">
    <property type="entry name" value="P-loop containing nucleotide triphosphate hydrolases"/>
    <property type="match status" value="1"/>
</dbReference>
<dbReference type="PROSITE" id="PS50893">
    <property type="entry name" value="ABC_TRANSPORTER_2"/>
    <property type="match status" value="1"/>
</dbReference>
<protein>
    <recommendedName>
        <fullName evidence="9">Protein white</fullName>
    </recommendedName>
</protein>
<dbReference type="EMBL" id="SEYY01022386">
    <property type="protein sequence ID" value="KAB7495575.1"/>
    <property type="molecule type" value="Genomic_DNA"/>
</dbReference>
<evidence type="ECO:0000256" key="5">
    <source>
        <dbReference type="ARBA" id="ARBA00022741"/>
    </source>
</evidence>
<dbReference type="PANTHER" id="PTHR48041">
    <property type="entry name" value="ABC TRANSPORTER G FAMILY MEMBER 28"/>
    <property type="match status" value="1"/>
</dbReference>
<evidence type="ECO:0000256" key="1">
    <source>
        <dbReference type="ARBA" id="ARBA00004141"/>
    </source>
</evidence>
<feature type="domain" description="ABC transporter" evidence="12">
    <location>
        <begin position="41"/>
        <end position="263"/>
    </location>
</feature>
<evidence type="ECO:0000256" key="10">
    <source>
        <dbReference type="SAM" id="MobiDB-lite"/>
    </source>
</evidence>
<evidence type="ECO:0000256" key="6">
    <source>
        <dbReference type="ARBA" id="ARBA00022840"/>
    </source>
</evidence>
<keyword evidence="8 11" id="KW-0472">Membrane</keyword>
<keyword evidence="6" id="KW-0067">ATP-binding</keyword>
<accession>A0A5N5SNB9</accession>
<dbReference type="Pfam" id="PF19055">
    <property type="entry name" value="ABC2_membrane_7"/>
    <property type="match status" value="1"/>
</dbReference>
<dbReference type="Pfam" id="PF00005">
    <property type="entry name" value="ABC_tran"/>
    <property type="match status" value="1"/>
</dbReference>
<dbReference type="Pfam" id="PF01061">
    <property type="entry name" value="ABC2_membrane"/>
    <property type="match status" value="1"/>
</dbReference>
<feature type="transmembrane region" description="Helical" evidence="11">
    <location>
        <begin position="391"/>
        <end position="411"/>
    </location>
</feature>
<feature type="region of interest" description="Disordered" evidence="10">
    <location>
        <begin position="1"/>
        <end position="22"/>
    </location>
</feature>
<keyword evidence="5" id="KW-0547">Nucleotide-binding</keyword>
<dbReference type="GO" id="GO:0030659">
    <property type="term" value="C:cytoplasmic vesicle membrane"/>
    <property type="evidence" value="ECO:0007669"/>
    <property type="project" value="TreeGrafter"/>
</dbReference>
<sequence length="547" mass="62507">MDGKGRKGGKDGKEGEDSKGGKDALELYSSRLSCNKIWLSLEKETNNKSPTSLNIQNMKISGICRPGELLAIMGASGAGKTTLLNVLTFRNNDKVRIKGDLCINGNRVNPETVTSMSAYVQQDDMFIGTLTVREQLVFQAMLRMDRHLTYEERMIRVDEVITEDLQSVPTLRLEFLVLTNPPLLFCDEPTSGLDSFMAQNVVAVMKNMAEKGKTILSTIHQPSSEVYAMFDRVLLMAEGRVAFLGDVDAAYDFFSRIGLPCPPNYNPADFFISTLAIQPGHENSCREGLQIICEKFAESEEGKFDQFILEERFQTEVKKSLYKASWWKQFRTLLWRSWLEISREPMIIRVRFFQVVAIAILLGIIYFHQRLDQAGVTNINGALFLLLSNMTFQNVFGVINTFCLQVPIFLREHFNGMYRTDTYFLSKTLAELPFYIFYPLVFVSITYYMVGFNRDPIKFLICCAIVTLVANTSTSFGYLFYLMSVPVYLSWVRYLSWFSYGNEALNINQWENIDSIECTRNQTCFPNGSSILAYYNYDEGKSQDKKM</sequence>
<keyword evidence="4 11" id="KW-0812">Transmembrane</keyword>
<keyword evidence="7 11" id="KW-1133">Transmembrane helix</keyword>